<reference evidence="2" key="1">
    <citation type="submission" date="2022-01" db="EMBL/GenBank/DDBJ databases">
        <authorList>
            <person name="King R."/>
        </authorList>
    </citation>
    <scope>NUCLEOTIDE SEQUENCE</scope>
</reference>
<dbReference type="InterPro" id="IPR024761">
    <property type="entry name" value="TFIIIC_delta_N"/>
</dbReference>
<protein>
    <recommendedName>
        <fullName evidence="1">Transcription factor IIIC 90kDa subunit N-terminal domain-containing protein</fullName>
    </recommendedName>
</protein>
<dbReference type="AlphaFoldDB" id="A0A9N9TXR2"/>
<dbReference type="PANTHER" id="PTHR15496:SF2">
    <property type="entry name" value="GENERAL TRANSCRIPTION FACTOR 3C POLYPEPTIDE 4"/>
    <property type="match status" value="1"/>
</dbReference>
<dbReference type="EMBL" id="OU900098">
    <property type="protein sequence ID" value="CAG9862574.1"/>
    <property type="molecule type" value="Genomic_DNA"/>
</dbReference>
<organism evidence="2 3">
    <name type="scientific">Phyllotreta striolata</name>
    <name type="common">Striped flea beetle</name>
    <name type="synonym">Crioceris striolata</name>
    <dbReference type="NCBI Taxonomy" id="444603"/>
    <lineage>
        <taxon>Eukaryota</taxon>
        <taxon>Metazoa</taxon>
        <taxon>Ecdysozoa</taxon>
        <taxon>Arthropoda</taxon>
        <taxon>Hexapoda</taxon>
        <taxon>Insecta</taxon>
        <taxon>Pterygota</taxon>
        <taxon>Neoptera</taxon>
        <taxon>Endopterygota</taxon>
        <taxon>Coleoptera</taxon>
        <taxon>Polyphaga</taxon>
        <taxon>Cucujiformia</taxon>
        <taxon>Chrysomeloidea</taxon>
        <taxon>Chrysomelidae</taxon>
        <taxon>Galerucinae</taxon>
        <taxon>Alticini</taxon>
        <taxon>Phyllotreta</taxon>
    </lineage>
</organism>
<dbReference type="GO" id="GO:0000127">
    <property type="term" value="C:transcription factor TFIIIC complex"/>
    <property type="evidence" value="ECO:0007669"/>
    <property type="project" value="InterPro"/>
</dbReference>
<dbReference type="OrthoDB" id="6021743at2759"/>
<dbReference type="Pfam" id="PF12657">
    <property type="entry name" value="TFIIIC_delta"/>
    <property type="match status" value="1"/>
</dbReference>
<evidence type="ECO:0000313" key="3">
    <source>
        <dbReference type="Proteomes" id="UP001153712"/>
    </source>
</evidence>
<feature type="domain" description="Transcription factor IIIC 90kDa subunit N-terminal" evidence="1">
    <location>
        <begin position="26"/>
        <end position="235"/>
    </location>
</feature>
<dbReference type="GO" id="GO:0004402">
    <property type="term" value="F:histone acetyltransferase activity"/>
    <property type="evidence" value="ECO:0007669"/>
    <property type="project" value="InterPro"/>
</dbReference>
<sequence>MNVQLKLLDHFKLSDSVSLNFACGYSEDNRFFIINDIGVYVLGFTGSVTDESPGFLCTKHFFQPSPFTPCSHVEIDLNSFHNELSKEDVYEMAMKTEYSATLKYTKAIEPAATYAEWSPKGLLNKHECLIAVLTNMFSLEIYARILNEREEIQYIFVSNITEAIIHAQKHNWKDANRFGIVTKSEEYKRRIDSVTPTAFTWSHLFRINNENSAVIFCGHINGDITVWRIHNEDFKVGLILIPTFLGRYRTRLKRISTMFWQHNSHYGGALFISDLDGKLNAIHVSNLNDTLACFNAEESFLTRCDKMKIDKISVMRHKNYTFVLVVKQRMLSIYGFDADGELFDCRSEYIEDYYITGLYHVDDKIFVLSLPGIFAELRLEVNQKKITVKKSLISLKNDMMKYRTHGFFFSKNMVLCTIIAYPWDLQSFTKSSRNHVSIFVYHDVLKKPIDILWHNEEDSIMDYWDCFEALRMLCIKEKRFPWLGLPSHLNYDTLSLTQLKTLRLIAKLSEMVFNLIPYIKSYTMKPYILVHYLLEIQLIVKRMSRLLHRSKTKRLTDFQMRSISIQNFHLKELIAGDVLAKANVGKTFVEDIASAMRIANELEYPEPLVCAWCGDKVFAATCLPPHSDSRCCFTMMPVFIIPEYKCPYCKSTAHKNVEEELSEVVCPYCDVFMDKLHVNDDGIKRNCERFQRTLSELKLSDCFEDCLQETTSLEEIEDNTTDYVIFSDDEEEIDTIRKLYERFSSIQVNELRQNDSD</sequence>
<gene>
    <name evidence="2" type="ORF">PHYEVI_LOCUS8884</name>
</gene>
<dbReference type="GO" id="GO:0006384">
    <property type="term" value="P:transcription initiation at RNA polymerase III promoter"/>
    <property type="evidence" value="ECO:0007669"/>
    <property type="project" value="InterPro"/>
</dbReference>
<name>A0A9N9TXR2_PHYSR</name>
<keyword evidence="3" id="KW-1185">Reference proteome</keyword>
<accession>A0A9N9TXR2</accession>
<dbReference type="InterPro" id="IPR044230">
    <property type="entry name" value="GTF3C4"/>
</dbReference>
<proteinExistence type="predicted"/>
<evidence type="ECO:0000259" key="1">
    <source>
        <dbReference type="Pfam" id="PF12657"/>
    </source>
</evidence>
<dbReference type="PANTHER" id="PTHR15496">
    <property type="entry name" value="GENERAL TRANSCRIPTION FACTOR 3C POLYPEPTIDE 4 FAMILY"/>
    <property type="match status" value="1"/>
</dbReference>
<dbReference type="Proteomes" id="UP001153712">
    <property type="component" value="Chromosome 5"/>
</dbReference>
<evidence type="ECO:0000313" key="2">
    <source>
        <dbReference type="EMBL" id="CAG9862574.1"/>
    </source>
</evidence>